<name>A0AAD2JWR3_9AGAR</name>
<comment type="caution">
    <text evidence="2">The sequence shown here is derived from an EMBL/GenBank/DDBJ whole genome shotgun (WGS) entry which is preliminary data.</text>
</comment>
<dbReference type="Proteomes" id="UP001295794">
    <property type="component" value="Unassembled WGS sequence"/>
</dbReference>
<feature type="region of interest" description="Disordered" evidence="1">
    <location>
        <begin position="1"/>
        <end position="325"/>
    </location>
</feature>
<feature type="compositionally biased region" description="Basic and acidic residues" evidence="1">
    <location>
        <begin position="98"/>
        <end position="107"/>
    </location>
</feature>
<keyword evidence="3" id="KW-1185">Reference proteome</keyword>
<dbReference type="EMBL" id="CAVNYO010000106">
    <property type="protein sequence ID" value="CAK5266080.1"/>
    <property type="molecule type" value="Genomic_DNA"/>
</dbReference>
<feature type="compositionally biased region" description="Acidic residues" evidence="1">
    <location>
        <begin position="302"/>
        <end position="311"/>
    </location>
</feature>
<feature type="compositionally biased region" description="Basic and acidic residues" evidence="1">
    <location>
        <begin position="312"/>
        <end position="325"/>
    </location>
</feature>
<feature type="compositionally biased region" description="Basic and acidic residues" evidence="1">
    <location>
        <begin position="157"/>
        <end position="171"/>
    </location>
</feature>
<feature type="compositionally biased region" description="Basic and acidic residues" evidence="1">
    <location>
        <begin position="37"/>
        <end position="46"/>
    </location>
</feature>
<feature type="compositionally biased region" description="Basic and acidic residues" evidence="1">
    <location>
        <begin position="132"/>
        <end position="143"/>
    </location>
</feature>
<feature type="compositionally biased region" description="Basic residues" evidence="1">
    <location>
        <begin position="285"/>
        <end position="297"/>
    </location>
</feature>
<feature type="compositionally biased region" description="Pro residues" evidence="1">
    <location>
        <begin position="58"/>
        <end position="68"/>
    </location>
</feature>
<accession>A0AAD2JWR3</accession>
<evidence type="ECO:0000313" key="3">
    <source>
        <dbReference type="Proteomes" id="UP001295794"/>
    </source>
</evidence>
<organism evidence="2 3">
    <name type="scientific">Mycena citricolor</name>
    <dbReference type="NCBI Taxonomy" id="2018698"/>
    <lineage>
        <taxon>Eukaryota</taxon>
        <taxon>Fungi</taxon>
        <taxon>Dikarya</taxon>
        <taxon>Basidiomycota</taxon>
        <taxon>Agaricomycotina</taxon>
        <taxon>Agaricomycetes</taxon>
        <taxon>Agaricomycetidae</taxon>
        <taxon>Agaricales</taxon>
        <taxon>Marasmiineae</taxon>
        <taxon>Mycenaceae</taxon>
        <taxon>Mycena</taxon>
    </lineage>
</organism>
<sequence length="349" mass="38191">MDRKKAPFQDITSRFAAALPPTPSSRRRAKAPGGAMGEKKRLRVVDNSRSTNRALPSSLPPSSPPRPTSPSIGAPLDEFETGLDPFIDDENDVSFGRSDFESLSDKGEVDEDSDAENRAPANQSDPFGFFAIERKLKAERDAQPHPAPHHASAIEHYPARLTDDKGRDDGRLMPATPHKPKAGKPSMESAAISLGSGVTTIPSSPSPVKGTPGLVGRAGNEQSPSLRRKHGSPGESSESDEESPPKKKTNPSPGDTPLRRSARHRPVKPDAARPARKITSTKTTSTKKKAVKGKGKRRKEEADEEQEEEEEHQGQVDKVSRQDAERKARVEYFKKLDHYSFEKEDVYVV</sequence>
<dbReference type="AlphaFoldDB" id="A0AAD2JWR3"/>
<gene>
    <name evidence="2" type="ORF">MYCIT1_LOCUS7590</name>
</gene>
<proteinExistence type="predicted"/>
<protein>
    <submittedName>
        <fullName evidence="2">Uncharacterized protein</fullName>
    </submittedName>
</protein>
<feature type="compositionally biased region" description="Acidic residues" evidence="1">
    <location>
        <begin position="77"/>
        <end position="92"/>
    </location>
</feature>
<reference evidence="2" key="1">
    <citation type="submission" date="2023-11" db="EMBL/GenBank/DDBJ databases">
        <authorList>
            <person name="De Vega J J."/>
            <person name="De Vega J J."/>
        </authorList>
    </citation>
    <scope>NUCLEOTIDE SEQUENCE</scope>
</reference>
<evidence type="ECO:0000256" key="1">
    <source>
        <dbReference type="SAM" id="MobiDB-lite"/>
    </source>
</evidence>
<evidence type="ECO:0000313" key="2">
    <source>
        <dbReference type="EMBL" id="CAK5266080.1"/>
    </source>
</evidence>